<dbReference type="SUPFAM" id="SSF100920">
    <property type="entry name" value="Heat shock protein 70kD (HSP70), peptide-binding domain"/>
    <property type="match status" value="1"/>
</dbReference>
<evidence type="ECO:0000256" key="3">
    <source>
        <dbReference type="ARBA" id="ARBA00022741"/>
    </source>
</evidence>
<keyword evidence="2" id="KW-0677">Repeat</keyword>
<dbReference type="SUPFAM" id="SSF52058">
    <property type="entry name" value="L domain-like"/>
    <property type="match status" value="1"/>
</dbReference>
<keyword evidence="3" id="KW-0547">Nucleotide-binding</keyword>
<dbReference type="InterPro" id="IPR043129">
    <property type="entry name" value="ATPase_NBD"/>
</dbReference>
<dbReference type="InterPro" id="IPR032675">
    <property type="entry name" value="LRR_dom_sf"/>
</dbReference>
<dbReference type="Proteomes" id="UP001630127">
    <property type="component" value="Unassembled WGS sequence"/>
</dbReference>
<evidence type="ECO:0000256" key="4">
    <source>
        <dbReference type="ARBA" id="ARBA00022840"/>
    </source>
</evidence>
<evidence type="ECO:0000256" key="2">
    <source>
        <dbReference type="ARBA" id="ARBA00022737"/>
    </source>
</evidence>
<keyword evidence="4" id="KW-0067">ATP-binding</keyword>
<evidence type="ECO:0000313" key="7">
    <source>
        <dbReference type="Proteomes" id="UP001630127"/>
    </source>
</evidence>
<keyword evidence="7" id="KW-1185">Reference proteome</keyword>
<name>A0ABD3AH02_9GENT</name>
<keyword evidence="1" id="KW-0433">Leucine-rich repeat</keyword>
<dbReference type="EMBL" id="JBJUIK010000004">
    <property type="protein sequence ID" value="KAL3528993.1"/>
    <property type="molecule type" value="Genomic_DNA"/>
</dbReference>
<evidence type="ECO:0000313" key="6">
    <source>
        <dbReference type="EMBL" id="KAL3528993.1"/>
    </source>
</evidence>
<comment type="caution">
    <text evidence="6">The sequence shown here is derived from an EMBL/GenBank/DDBJ whole genome shotgun (WGS) entry which is preliminary data.</text>
</comment>
<dbReference type="Pfam" id="PF12799">
    <property type="entry name" value="LRR_4"/>
    <property type="match status" value="1"/>
</dbReference>
<dbReference type="GO" id="GO:0005524">
    <property type="term" value="F:ATP binding"/>
    <property type="evidence" value="ECO:0007669"/>
    <property type="project" value="UniProtKB-KW"/>
</dbReference>
<feature type="region of interest" description="Disordered" evidence="5">
    <location>
        <begin position="192"/>
        <end position="221"/>
    </location>
</feature>
<proteinExistence type="predicted"/>
<dbReference type="AlphaFoldDB" id="A0ABD3AH02"/>
<evidence type="ECO:0000256" key="5">
    <source>
        <dbReference type="SAM" id="MobiDB-lite"/>
    </source>
</evidence>
<dbReference type="InterPro" id="IPR025875">
    <property type="entry name" value="Leu-rich_rpt_4"/>
</dbReference>
<accession>A0ABD3AH02</accession>
<dbReference type="PANTHER" id="PTHR19375">
    <property type="entry name" value="HEAT SHOCK PROTEIN 70KDA"/>
    <property type="match status" value="1"/>
</dbReference>
<organism evidence="6 7">
    <name type="scientific">Cinchona calisaya</name>
    <dbReference type="NCBI Taxonomy" id="153742"/>
    <lineage>
        <taxon>Eukaryota</taxon>
        <taxon>Viridiplantae</taxon>
        <taxon>Streptophyta</taxon>
        <taxon>Embryophyta</taxon>
        <taxon>Tracheophyta</taxon>
        <taxon>Spermatophyta</taxon>
        <taxon>Magnoliopsida</taxon>
        <taxon>eudicotyledons</taxon>
        <taxon>Gunneridae</taxon>
        <taxon>Pentapetalae</taxon>
        <taxon>asterids</taxon>
        <taxon>lamiids</taxon>
        <taxon>Gentianales</taxon>
        <taxon>Rubiaceae</taxon>
        <taxon>Cinchonoideae</taxon>
        <taxon>Cinchoneae</taxon>
        <taxon>Cinchona</taxon>
    </lineage>
</organism>
<protein>
    <recommendedName>
        <fullName evidence="8">Heat shock protein 70</fullName>
    </recommendedName>
</protein>
<evidence type="ECO:0008006" key="8">
    <source>
        <dbReference type="Google" id="ProtNLM"/>
    </source>
</evidence>
<dbReference type="InterPro" id="IPR013126">
    <property type="entry name" value="Hsp_70_fam"/>
</dbReference>
<gene>
    <name evidence="6" type="ORF">ACH5RR_008315</name>
</gene>
<dbReference type="SUPFAM" id="SSF53067">
    <property type="entry name" value="Actin-like ATPase domain"/>
    <property type="match status" value="1"/>
</dbReference>
<dbReference type="Gene3D" id="2.60.34.10">
    <property type="entry name" value="Substrate Binding Domain Of DNAk, Chain A, domain 1"/>
    <property type="match status" value="1"/>
</dbReference>
<dbReference type="InterPro" id="IPR029047">
    <property type="entry name" value="HSP70_peptide-bd_sf"/>
</dbReference>
<sequence length="221" mass="24711">MGLGGSLPNSISIFPANLRSLYLQENQIYGSIPSEIAKLSRLEELHLSSNRLNGTIRAEFSRVRFEELNMDLFRKCMESVEKCLRDAKIDKSNVHDVVLVGGLTRTPKVQQLLLEFARPQEVYHRSIICFNIDANGILNVSTEDKTAGLKNKITITNDKGRLSKEENERMVQEAKSIRLKMRQLKKKGVGKDVLIGRSSDMPGAGVGSSSPGLKRELNEEL</sequence>
<dbReference type="Gene3D" id="3.80.10.10">
    <property type="entry name" value="Ribonuclease Inhibitor"/>
    <property type="match status" value="1"/>
</dbReference>
<evidence type="ECO:0000256" key="1">
    <source>
        <dbReference type="ARBA" id="ARBA00022614"/>
    </source>
</evidence>
<dbReference type="Pfam" id="PF00012">
    <property type="entry name" value="HSP70"/>
    <property type="match status" value="2"/>
</dbReference>
<reference evidence="6 7" key="1">
    <citation type="submission" date="2024-11" db="EMBL/GenBank/DDBJ databases">
        <title>A near-complete genome assembly of Cinchona calisaya.</title>
        <authorList>
            <person name="Lian D.C."/>
            <person name="Zhao X.W."/>
            <person name="Wei L."/>
        </authorList>
    </citation>
    <scope>NUCLEOTIDE SEQUENCE [LARGE SCALE GENOMIC DNA]</scope>
    <source>
        <tissue evidence="6">Nenye</tissue>
    </source>
</reference>